<keyword evidence="4 6" id="KW-1133">Transmembrane helix</keyword>
<evidence type="ECO:0000256" key="4">
    <source>
        <dbReference type="ARBA" id="ARBA00022989"/>
    </source>
</evidence>
<protein>
    <submittedName>
        <fullName evidence="7">Putative membrane protein</fullName>
    </submittedName>
</protein>
<sequence>MQKEFRIPGALYAGSMTKDSPRPSLKDGGWSYACGRAIREFWLDSSLDKAAMLTFFTVLSFAPTLLATYSIATLFLANNADLVESLLADFIRDYVPGTYQETVREIVMMVIGTAAGGVMGLIAGILVALWSASAYVRAFSRCVNSIYGLREGRTLIRNFATQLATTLVLLLGMVLIASSIALNEVVVSTVLGPIAEPLGLTNVLDYLLSVFLPIWVWVRWPVIVLLTIVLIAVLYYFTPNVKQPRFRWLSLGASVAMVGLALVSGAFYLYLLFLTGLSSYGAIGTVLALLFALWGGNISLLLGVTVDAEVERARQLREGVVAEENIQLPLRSTRALERQDQTKEMVIERGRELREESLGAD</sequence>
<dbReference type="STRING" id="136857.CTEST_00675"/>
<name>A0A0G3H4A7_9CORY</name>
<evidence type="ECO:0000256" key="2">
    <source>
        <dbReference type="ARBA" id="ARBA00022475"/>
    </source>
</evidence>
<keyword evidence="2" id="KW-1003">Cell membrane</keyword>
<dbReference type="EMBL" id="CP011545">
    <property type="protein sequence ID" value="AKK07605.1"/>
    <property type="molecule type" value="Genomic_DNA"/>
</dbReference>
<feature type="transmembrane region" description="Helical" evidence="6">
    <location>
        <begin position="249"/>
        <end position="273"/>
    </location>
</feature>
<feature type="transmembrane region" description="Helical" evidence="6">
    <location>
        <begin position="106"/>
        <end position="131"/>
    </location>
</feature>
<keyword evidence="8" id="KW-1185">Reference proteome</keyword>
<evidence type="ECO:0000256" key="6">
    <source>
        <dbReference type="SAM" id="Phobius"/>
    </source>
</evidence>
<proteinExistence type="predicted"/>
<dbReference type="PATRIC" id="fig|136857.5.peg.134"/>
<dbReference type="OrthoDB" id="9781030at2"/>
<dbReference type="Proteomes" id="UP000035540">
    <property type="component" value="Chromosome"/>
</dbReference>
<evidence type="ECO:0000256" key="3">
    <source>
        <dbReference type="ARBA" id="ARBA00022692"/>
    </source>
</evidence>
<feature type="transmembrane region" description="Helical" evidence="6">
    <location>
        <begin position="159"/>
        <end position="182"/>
    </location>
</feature>
<dbReference type="GO" id="GO:0005886">
    <property type="term" value="C:plasma membrane"/>
    <property type="evidence" value="ECO:0007669"/>
    <property type="project" value="UniProtKB-SubCell"/>
</dbReference>
<dbReference type="Pfam" id="PF03631">
    <property type="entry name" value="Virul_fac_BrkB"/>
    <property type="match status" value="1"/>
</dbReference>
<evidence type="ECO:0000256" key="1">
    <source>
        <dbReference type="ARBA" id="ARBA00004651"/>
    </source>
</evidence>
<evidence type="ECO:0000256" key="5">
    <source>
        <dbReference type="ARBA" id="ARBA00023136"/>
    </source>
</evidence>
<feature type="transmembrane region" description="Helical" evidence="6">
    <location>
        <begin position="214"/>
        <end position="237"/>
    </location>
</feature>
<feature type="transmembrane region" description="Helical" evidence="6">
    <location>
        <begin position="279"/>
        <end position="304"/>
    </location>
</feature>
<accession>A0A0G3H4A7</accession>
<keyword evidence="3 6" id="KW-0812">Transmembrane</keyword>
<comment type="subcellular location">
    <subcellularLocation>
        <location evidence="1">Cell membrane</location>
        <topology evidence="1">Multi-pass membrane protein</topology>
    </subcellularLocation>
</comment>
<organism evidence="7 8">
    <name type="scientific">Corynebacterium testudinoris</name>
    <dbReference type="NCBI Taxonomy" id="136857"/>
    <lineage>
        <taxon>Bacteria</taxon>
        <taxon>Bacillati</taxon>
        <taxon>Actinomycetota</taxon>
        <taxon>Actinomycetes</taxon>
        <taxon>Mycobacteriales</taxon>
        <taxon>Corynebacteriaceae</taxon>
        <taxon>Corynebacterium</taxon>
    </lineage>
</organism>
<dbReference type="InterPro" id="IPR017039">
    <property type="entry name" value="Virul_fac_BrkB"/>
</dbReference>
<gene>
    <name evidence="7" type="ORF">CTEST_00675</name>
</gene>
<dbReference type="KEGG" id="cted:CTEST_00675"/>
<feature type="transmembrane region" description="Helical" evidence="6">
    <location>
        <begin position="53"/>
        <end position="77"/>
    </location>
</feature>
<dbReference type="AlphaFoldDB" id="A0A0G3H4A7"/>
<keyword evidence="5 6" id="KW-0472">Membrane</keyword>
<dbReference type="PANTHER" id="PTHR30213">
    <property type="entry name" value="INNER MEMBRANE PROTEIN YHJD"/>
    <property type="match status" value="1"/>
</dbReference>
<evidence type="ECO:0000313" key="7">
    <source>
        <dbReference type="EMBL" id="AKK07605.1"/>
    </source>
</evidence>
<dbReference type="PIRSF" id="PIRSF035875">
    <property type="entry name" value="RNase_BN"/>
    <property type="match status" value="1"/>
</dbReference>
<reference evidence="7 8" key="1">
    <citation type="journal article" date="2015" name="Genome Announc.">
        <title>Complete Genome Sequence of the Type Strain Corynebacterium testudinoris DSM 44614, Recovered from Necrotic Lesions in the Mouth of a Tortoise.</title>
        <authorList>
            <person name="Ruckert C."/>
            <person name="Kriete M."/>
            <person name="Jaenicke S."/>
            <person name="Winkler A."/>
            <person name="Tauch A."/>
        </authorList>
    </citation>
    <scope>NUCLEOTIDE SEQUENCE [LARGE SCALE GENOMIC DNA]</scope>
    <source>
        <strain evidence="7 8">DSM 44614</strain>
    </source>
</reference>
<reference evidence="8" key="2">
    <citation type="submission" date="2015-05" db="EMBL/GenBank/DDBJ databases">
        <title>Complete genome sequence of Corynebacterium testudinoris DSM 44614, recovered from necrotic lesions in the mouth of a tortoise.</title>
        <authorList>
            <person name="Ruckert C."/>
            <person name="Albersmeier A."/>
            <person name="Winkler A."/>
            <person name="Tauch A."/>
        </authorList>
    </citation>
    <scope>NUCLEOTIDE SEQUENCE [LARGE SCALE GENOMIC DNA]</scope>
    <source>
        <strain evidence="8">DSM 44614</strain>
    </source>
</reference>
<evidence type="ECO:0000313" key="8">
    <source>
        <dbReference type="Proteomes" id="UP000035540"/>
    </source>
</evidence>
<dbReference type="PANTHER" id="PTHR30213:SF0">
    <property type="entry name" value="UPF0761 MEMBRANE PROTEIN YIHY"/>
    <property type="match status" value="1"/>
</dbReference>